<dbReference type="AlphaFoldDB" id="A0A5C1QDG4"/>
<evidence type="ECO:0000313" key="14">
    <source>
        <dbReference type="Proteomes" id="UP000323824"/>
    </source>
</evidence>
<evidence type="ECO:0000256" key="9">
    <source>
        <dbReference type="ARBA" id="ARBA00023049"/>
    </source>
</evidence>
<dbReference type="GO" id="GO:0004222">
    <property type="term" value="F:metalloendopeptidase activity"/>
    <property type="evidence" value="ECO:0007669"/>
    <property type="project" value="InterPro"/>
</dbReference>
<dbReference type="RefSeq" id="WP_149569359.1">
    <property type="nucleotide sequence ID" value="NZ_CP035807.1"/>
</dbReference>
<dbReference type="GO" id="GO:0046872">
    <property type="term" value="F:metal ion binding"/>
    <property type="evidence" value="ECO:0007669"/>
    <property type="project" value="UniProtKB-KW"/>
</dbReference>
<gene>
    <name evidence="13" type="primary">rseP</name>
    <name evidence="13" type="ORF">EW093_16000</name>
</gene>
<keyword evidence="14" id="KW-1185">Reference proteome</keyword>
<name>A0A5C1QDG4_9SPIO</name>
<evidence type="ECO:0000256" key="1">
    <source>
        <dbReference type="ARBA" id="ARBA00001947"/>
    </source>
</evidence>
<organism evidence="13 14">
    <name type="scientific">Thiospirochaeta perfilievii</name>
    <dbReference type="NCBI Taxonomy" id="252967"/>
    <lineage>
        <taxon>Bacteria</taxon>
        <taxon>Pseudomonadati</taxon>
        <taxon>Spirochaetota</taxon>
        <taxon>Spirochaetia</taxon>
        <taxon>Spirochaetales</taxon>
        <taxon>Spirochaetaceae</taxon>
        <taxon>Thiospirochaeta</taxon>
    </lineage>
</organism>
<dbReference type="EC" id="3.4.24.-" evidence="11"/>
<evidence type="ECO:0000256" key="10">
    <source>
        <dbReference type="ARBA" id="ARBA00023136"/>
    </source>
</evidence>
<feature type="transmembrane region" description="Helical" evidence="11">
    <location>
        <begin position="92"/>
        <end position="116"/>
    </location>
</feature>
<dbReference type="Proteomes" id="UP000323824">
    <property type="component" value="Chromosome"/>
</dbReference>
<keyword evidence="11" id="KW-0479">Metal-binding</keyword>
<dbReference type="GO" id="GO:0016020">
    <property type="term" value="C:membrane"/>
    <property type="evidence" value="ECO:0007669"/>
    <property type="project" value="UniProtKB-SubCell"/>
</dbReference>
<evidence type="ECO:0000259" key="12">
    <source>
        <dbReference type="SMART" id="SM00228"/>
    </source>
</evidence>
<evidence type="ECO:0000256" key="4">
    <source>
        <dbReference type="ARBA" id="ARBA00022670"/>
    </source>
</evidence>
<evidence type="ECO:0000256" key="6">
    <source>
        <dbReference type="ARBA" id="ARBA00022801"/>
    </source>
</evidence>
<feature type="domain" description="PDZ" evidence="12">
    <location>
        <begin position="106"/>
        <end position="178"/>
    </location>
</feature>
<dbReference type="InterPro" id="IPR001478">
    <property type="entry name" value="PDZ"/>
</dbReference>
<evidence type="ECO:0000256" key="3">
    <source>
        <dbReference type="ARBA" id="ARBA00007931"/>
    </source>
</evidence>
<dbReference type="KEGG" id="sper:EW093_16000"/>
<keyword evidence="4 13" id="KW-0645">Protease</keyword>
<dbReference type="Gene3D" id="2.30.42.10">
    <property type="match status" value="2"/>
</dbReference>
<dbReference type="PANTHER" id="PTHR42837">
    <property type="entry name" value="REGULATOR OF SIGMA-E PROTEASE RSEP"/>
    <property type="match status" value="1"/>
</dbReference>
<evidence type="ECO:0000256" key="2">
    <source>
        <dbReference type="ARBA" id="ARBA00004141"/>
    </source>
</evidence>
<feature type="transmembrane region" description="Helical" evidence="11">
    <location>
        <begin position="386"/>
        <end position="406"/>
    </location>
</feature>
<dbReference type="CDD" id="cd06163">
    <property type="entry name" value="S2P-M50_PDZ_RseP-like"/>
    <property type="match status" value="1"/>
</dbReference>
<keyword evidence="7 11" id="KW-0862">Zinc</keyword>
<comment type="similarity">
    <text evidence="3 11">Belongs to the peptidase M50B family.</text>
</comment>
<proteinExistence type="inferred from homology"/>
<dbReference type="NCBIfam" id="TIGR00054">
    <property type="entry name" value="RIP metalloprotease RseP"/>
    <property type="match status" value="1"/>
</dbReference>
<accession>A0A5C1QDG4</accession>
<keyword evidence="8 11" id="KW-1133">Transmembrane helix</keyword>
<evidence type="ECO:0000256" key="8">
    <source>
        <dbReference type="ARBA" id="ARBA00022989"/>
    </source>
</evidence>
<dbReference type="Pfam" id="PF02163">
    <property type="entry name" value="Peptidase_M50"/>
    <property type="match status" value="1"/>
</dbReference>
<evidence type="ECO:0000256" key="7">
    <source>
        <dbReference type="ARBA" id="ARBA00022833"/>
    </source>
</evidence>
<comment type="subcellular location">
    <subcellularLocation>
        <location evidence="2">Membrane</location>
        <topology evidence="2">Multi-pass membrane protein</topology>
    </subcellularLocation>
</comment>
<dbReference type="EMBL" id="CP035807">
    <property type="protein sequence ID" value="QEN06125.1"/>
    <property type="molecule type" value="Genomic_DNA"/>
</dbReference>
<evidence type="ECO:0000256" key="11">
    <source>
        <dbReference type="RuleBase" id="RU362031"/>
    </source>
</evidence>
<keyword evidence="6 11" id="KW-0378">Hydrolase</keyword>
<sequence>MIIKYLIPLLALSLVIAIHELGHLIAGKLFKVKVEVYSIGIGKKLLTRQFGETEYALSLIPLGGYCKLKGGDIQNPNMDSDSMDFINPLKRAIIYFAGPFFNLILTIIFLSIVFMLPINQILPTTVLPVLGDNLPAEISGMKKGDQILSINGNDINSFLDISKYLTQDKLDLIIERDDRVISLELEAKKNNGQYVIGVYPYIPLNVFHSQIEKIKSNDKIIMVNSINVDNYMDLYKVTDGLDNFNITVIRDNKQINLTMTPQELSRLQFTQFVSYNPVKSTIMGFKNTFSMLDKIFYLFADLFKNGDVSKSISSPLRLVYDVGNSIDTVYSNSSLLITLETFLTIIASISLTLGFINLLPIPVLDGGQILFNIITLIKGSPLNSKFIYGYQTIGLIIILLLFTLGIGNDIFYFGDL</sequence>
<protein>
    <recommendedName>
        <fullName evidence="11">Zinc metalloprotease</fullName>
        <ecNumber evidence="11">3.4.24.-</ecNumber>
    </recommendedName>
</protein>
<dbReference type="InterPro" id="IPR008915">
    <property type="entry name" value="Peptidase_M50"/>
</dbReference>
<dbReference type="InterPro" id="IPR004387">
    <property type="entry name" value="Pept_M50_Zn"/>
</dbReference>
<dbReference type="SMART" id="SM00228">
    <property type="entry name" value="PDZ"/>
    <property type="match status" value="2"/>
</dbReference>
<feature type="domain" description="PDZ" evidence="12">
    <location>
        <begin position="179"/>
        <end position="252"/>
    </location>
</feature>
<evidence type="ECO:0000256" key="5">
    <source>
        <dbReference type="ARBA" id="ARBA00022692"/>
    </source>
</evidence>
<dbReference type="InterPro" id="IPR036034">
    <property type="entry name" value="PDZ_sf"/>
</dbReference>
<comment type="cofactor">
    <cofactor evidence="1 11">
        <name>Zn(2+)</name>
        <dbReference type="ChEBI" id="CHEBI:29105"/>
    </cofactor>
</comment>
<dbReference type="SUPFAM" id="SSF50156">
    <property type="entry name" value="PDZ domain-like"/>
    <property type="match status" value="2"/>
</dbReference>
<keyword evidence="5 11" id="KW-0812">Transmembrane</keyword>
<reference evidence="13 14" key="2">
    <citation type="submission" date="2019-09" db="EMBL/GenBank/DDBJ databases">
        <title>Complete Genome Sequence and Methylome Analysis of free living Spirochaetas.</title>
        <authorList>
            <person name="Leshcheva N."/>
            <person name="Mikheeva N."/>
        </authorList>
    </citation>
    <scope>NUCLEOTIDE SEQUENCE [LARGE SCALE GENOMIC DNA]</scope>
    <source>
        <strain evidence="13 14">P</strain>
    </source>
</reference>
<dbReference type="PANTHER" id="PTHR42837:SF2">
    <property type="entry name" value="MEMBRANE METALLOPROTEASE ARASP2, CHLOROPLASTIC-RELATED"/>
    <property type="match status" value="1"/>
</dbReference>
<dbReference type="OrthoDB" id="9782003at2"/>
<dbReference type="GO" id="GO:0006508">
    <property type="term" value="P:proteolysis"/>
    <property type="evidence" value="ECO:0007669"/>
    <property type="project" value="UniProtKB-KW"/>
</dbReference>
<reference evidence="13 14" key="1">
    <citation type="submission" date="2019-02" db="EMBL/GenBank/DDBJ databases">
        <authorList>
            <person name="Fomenkov A."/>
            <person name="Dubinina G."/>
            <person name="Grabovich M."/>
            <person name="Vincze T."/>
            <person name="Roberts R.J."/>
        </authorList>
    </citation>
    <scope>NUCLEOTIDE SEQUENCE [LARGE SCALE GENOMIC DNA]</scope>
    <source>
        <strain evidence="13 14">P</strain>
    </source>
</reference>
<feature type="transmembrane region" description="Helical" evidence="11">
    <location>
        <begin position="6"/>
        <end position="26"/>
    </location>
</feature>
<keyword evidence="10 11" id="KW-0472">Membrane</keyword>
<keyword evidence="9 11" id="KW-0482">Metalloprotease</keyword>
<feature type="transmembrane region" description="Helical" evidence="11">
    <location>
        <begin position="342"/>
        <end position="365"/>
    </location>
</feature>
<evidence type="ECO:0000313" key="13">
    <source>
        <dbReference type="EMBL" id="QEN06125.1"/>
    </source>
</evidence>